<dbReference type="PROSITE" id="PS50157">
    <property type="entry name" value="ZINC_FINGER_C2H2_2"/>
    <property type="match status" value="2"/>
</dbReference>
<dbReference type="KEGG" id="dci:113466555"/>
<dbReference type="RefSeq" id="XP_026677885.1">
    <property type="nucleotide sequence ID" value="XM_026822084.1"/>
</dbReference>
<evidence type="ECO:0000256" key="3">
    <source>
        <dbReference type="ARBA" id="ARBA00022771"/>
    </source>
</evidence>
<organism evidence="7 8">
    <name type="scientific">Diaphorina citri</name>
    <name type="common">Asian citrus psyllid</name>
    <dbReference type="NCBI Taxonomy" id="121845"/>
    <lineage>
        <taxon>Eukaryota</taxon>
        <taxon>Metazoa</taxon>
        <taxon>Ecdysozoa</taxon>
        <taxon>Arthropoda</taxon>
        <taxon>Hexapoda</taxon>
        <taxon>Insecta</taxon>
        <taxon>Pterygota</taxon>
        <taxon>Neoptera</taxon>
        <taxon>Paraneoptera</taxon>
        <taxon>Hemiptera</taxon>
        <taxon>Sternorrhyncha</taxon>
        <taxon>Psylloidea</taxon>
        <taxon>Psyllidae</taxon>
        <taxon>Diaphorininae</taxon>
        <taxon>Diaphorina</taxon>
    </lineage>
</organism>
<keyword evidence="4" id="KW-0862">Zinc</keyword>
<dbReference type="InterPro" id="IPR036236">
    <property type="entry name" value="Znf_C2H2_sf"/>
</dbReference>
<name>A0A3Q0IU41_DIACI</name>
<keyword evidence="2" id="KW-0677">Repeat</keyword>
<dbReference type="Gene3D" id="3.30.160.60">
    <property type="entry name" value="Classic Zinc Finger"/>
    <property type="match status" value="1"/>
</dbReference>
<dbReference type="FunFam" id="3.30.160.60:FF:000100">
    <property type="entry name" value="Zinc finger 45-like"/>
    <property type="match status" value="1"/>
</dbReference>
<evidence type="ECO:0000259" key="6">
    <source>
        <dbReference type="PROSITE" id="PS50157"/>
    </source>
</evidence>
<accession>A0A3Q0IU41</accession>
<protein>
    <submittedName>
        <fullName evidence="8">Gastrula zinc finger protein xFG20-1-like</fullName>
    </submittedName>
</protein>
<evidence type="ECO:0000256" key="1">
    <source>
        <dbReference type="ARBA" id="ARBA00022723"/>
    </source>
</evidence>
<dbReference type="GeneID" id="113466555"/>
<dbReference type="GO" id="GO:0008270">
    <property type="term" value="F:zinc ion binding"/>
    <property type="evidence" value="ECO:0007669"/>
    <property type="project" value="UniProtKB-KW"/>
</dbReference>
<keyword evidence="7" id="KW-1185">Reference proteome</keyword>
<evidence type="ECO:0000256" key="4">
    <source>
        <dbReference type="ARBA" id="ARBA00022833"/>
    </source>
</evidence>
<keyword evidence="3 5" id="KW-0863">Zinc-finger</keyword>
<gene>
    <name evidence="8" type="primary">LOC113466555</name>
</gene>
<evidence type="ECO:0000313" key="8">
    <source>
        <dbReference type="RefSeq" id="XP_026677885.1"/>
    </source>
</evidence>
<dbReference type="SUPFAM" id="SSF57667">
    <property type="entry name" value="beta-beta-alpha zinc fingers"/>
    <property type="match status" value="1"/>
</dbReference>
<evidence type="ECO:0000313" key="7">
    <source>
        <dbReference type="Proteomes" id="UP000079169"/>
    </source>
</evidence>
<keyword evidence="1" id="KW-0479">Metal-binding</keyword>
<evidence type="ECO:0000256" key="2">
    <source>
        <dbReference type="ARBA" id="ARBA00022737"/>
    </source>
</evidence>
<dbReference type="SMART" id="SM00355">
    <property type="entry name" value="ZnF_C2H2"/>
    <property type="match status" value="2"/>
</dbReference>
<feature type="domain" description="C2H2-type" evidence="6">
    <location>
        <begin position="45"/>
        <end position="73"/>
    </location>
</feature>
<dbReference type="STRING" id="121845.A0A3Q0IU41"/>
<proteinExistence type="predicted"/>
<dbReference type="Proteomes" id="UP000079169">
    <property type="component" value="Unplaced"/>
</dbReference>
<evidence type="ECO:0000256" key="5">
    <source>
        <dbReference type="PROSITE-ProRule" id="PRU00042"/>
    </source>
</evidence>
<feature type="domain" description="C2H2-type" evidence="6">
    <location>
        <begin position="16"/>
        <end position="43"/>
    </location>
</feature>
<dbReference type="InterPro" id="IPR013087">
    <property type="entry name" value="Znf_C2H2_type"/>
</dbReference>
<dbReference type="AlphaFoldDB" id="A0A3Q0IU41"/>
<sequence length="87" mass="10077">MFSRYYFSAPSGEKRYLCDSCDRTYSNRSSLKRHMNYECGKLPAFPCTLCSYATKRKTSLASHYYRKHVGEDGALPPPHEPDYIVPE</sequence>
<dbReference type="PaxDb" id="121845-A0A3Q0IU41"/>
<dbReference type="Pfam" id="PF00096">
    <property type="entry name" value="zf-C2H2"/>
    <property type="match status" value="1"/>
</dbReference>
<reference evidence="8" key="1">
    <citation type="submission" date="2025-08" db="UniProtKB">
        <authorList>
            <consortium name="RefSeq"/>
        </authorList>
    </citation>
    <scope>IDENTIFICATION</scope>
</reference>